<feature type="compositionally biased region" description="Basic and acidic residues" evidence="1">
    <location>
        <begin position="11"/>
        <end position="25"/>
    </location>
</feature>
<feature type="region of interest" description="Disordered" evidence="1">
    <location>
        <begin position="1"/>
        <end position="85"/>
    </location>
</feature>
<evidence type="ECO:0000256" key="1">
    <source>
        <dbReference type="SAM" id="MobiDB-lite"/>
    </source>
</evidence>
<sequence>MSMSEPFLPAHEPRREPDPREHDVDADVDVFVEAPHRKARHAARAEAEAERGSDDSAVTDAESTRAFEKGPRPPFRTPTAGAALTPEQLAAELAEESGADSKH</sequence>
<evidence type="ECO:0000313" key="2">
    <source>
        <dbReference type="EMBL" id="MDN4613686.1"/>
    </source>
</evidence>
<keyword evidence="3" id="KW-1185">Reference proteome</keyword>
<proteinExistence type="predicted"/>
<feature type="compositionally biased region" description="Basic and acidic residues" evidence="1">
    <location>
        <begin position="62"/>
        <end position="71"/>
    </location>
</feature>
<dbReference type="RefSeq" id="WP_301210059.1">
    <property type="nucleotide sequence ID" value="NZ_JAROCF010000001.1"/>
</dbReference>
<feature type="compositionally biased region" description="Basic and acidic residues" evidence="1">
    <location>
        <begin position="43"/>
        <end position="54"/>
    </location>
</feature>
<accession>A0ABT8K8B1</accession>
<dbReference type="EMBL" id="JAROCF010000001">
    <property type="protein sequence ID" value="MDN4613686.1"/>
    <property type="molecule type" value="Genomic_DNA"/>
</dbReference>
<protein>
    <submittedName>
        <fullName evidence="2">Uncharacterized protein</fullName>
    </submittedName>
</protein>
<organism evidence="2 3">
    <name type="scientific">Leifsonia williamsii</name>
    <dbReference type="NCBI Taxonomy" id="3035919"/>
    <lineage>
        <taxon>Bacteria</taxon>
        <taxon>Bacillati</taxon>
        <taxon>Actinomycetota</taxon>
        <taxon>Actinomycetes</taxon>
        <taxon>Micrococcales</taxon>
        <taxon>Microbacteriaceae</taxon>
        <taxon>Leifsonia</taxon>
    </lineage>
</organism>
<reference evidence="2" key="1">
    <citation type="submission" date="2023-06" db="EMBL/GenBank/DDBJ databases">
        <title>MT1 and MT2 Draft Genomes of Novel Species.</title>
        <authorList>
            <person name="Venkateswaran K."/>
        </authorList>
    </citation>
    <scope>NUCLEOTIDE SEQUENCE</scope>
    <source>
        <strain evidence="2">F6_8S_P_1B</strain>
    </source>
</reference>
<dbReference type="Proteomes" id="UP001174208">
    <property type="component" value="Unassembled WGS sequence"/>
</dbReference>
<comment type="caution">
    <text evidence="2">The sequence shown here is derived from an EMBL/GenBank/DDBJ whole genome shotgun (WGS) entry which is preliminary data.</text>
</comment>
<name>A0ABT8K8B1_9MICO</name>
<evidence type="ECO:0000313" key="3">
    <source>
        <dbReference type="Proteomes" id="UP001174208"/>
    </source>
</evidence>
<gene>
    <name evidence="2" type="ORF">P5G50_04400</name>
</gene>